<organism evidence="2 3">
    <name type="scientific">Georgenia muralis</name>
    <dbReference type="NCBI Taxonomy" id="154117"/>
    <lineage>
        <taxon>Bacteria</taxon>
        <taxon>Bacillati</taxon>
        <taxon>Actinomycetota</taxon>
        <taxon>Actinomycetes</taxon>
        <taxon>Micrococcales</taxon>
        <taxon>Bogoriellaceae</taxon>
        <taxon>Georgenia</taxon>
    </lineage>
</organism>
<comment type="caution">
    <text evidence="2">The sequence shown here is derived from an EMBL/GenBank/DDBJ whole genome shotgun (WGS) entry which is preliminary data.</text>
</comment>
<sequence length="125" mass="13026">MKRTVLTLLGTAALVGLAVQPATATVHEITGMFCSEHGNPFPAGLSDPTRGNFAQPLVKTGFIESITPYDDGVNGPGMLVNFDFEHPASKVVGAGGIIFVGDGTYLEGFVLDPDAGFTNCKLLRG</sequence>
<dbReference type="RefSeq" id="WP_123916116.1">
    <property type="nucleotide sequence ID" value="NZ_RKRA01000001.1"/>
</dbReference>
<feature type="chain" id="PRO_5018142956" evidence="1">
    <location>
        <begin position="25"/>
        <end position="125"/>
    </location>
</feature>
<name>A0A3N4ZMK6_9MICO</name>
<keyword evidence="1" id="KW-0732">Signal</keyword>
<gene>
    <name evidence="2" type="ORF">EDD32_1381</name>
</gene>
<protein>
    <submittedName>
        <fullName evidence="2">Uncharacterized protein</fullName>
    </submittedName>
</protein>
<accession>A0A3N4ZMK6</accession>
<dbReference type="EMBL" id="RKRA01000001">
    <property type="protein sequence ID" value="RPF26922.1"/>
    <property type="molecule type" value="Genomic_DNA"/>
</dbReference>
<keyword evidence="3" id="KW-1185">Reference proteome</keyword>
<dbReference type="AlphaFoldDB" id="A0A3N4ZMK6"/>
<proteinExistence type="predicted"/>
<evidence type="ECO:0000313" key="2">
    <source>
        <dbReference type="EMBL" id="RPF26922.1"/>
    </source>
</evidence>
<dbReference type="Proteomes" id="UP000280726">
    <property type="component" value="Unassembled WGS sequence"/>
</dbReference>
<evidence type="ECO:0000313" key="3">
    <source>
        <dbReference type="Proteomes" id="UP000280726"/>
    </source>
</evidence>
<reference evidence="2 3" key="1">
    <citation type="submission" date="2018-11" db="EMBL/GenBank/DDBJ databases">
        <title>Sequencing the genomes of 1000 actinobacteria strains.</title>
        <authorList>
            <person name="Klenk H.-P."/>
        </authorList>
    </citation>
    <scope>NUCLEOTIDE SEQUENCE [LARGE SCALE GENOMIC DNA]</scope>
    <source>
        <strain evidence="2 3">DSM 14418</strain>
    </source>
</reference>
<evidence type="ECO:0000256" key="1">
    <source>
        <dbReference type="SAM" id="SignalP"/>
    </source>
</evidence>
<dbReference type="OrthoDB" id="5187495at2"/>
<feature type="signal peptide" evidence="1">
    <location>
        <begin position="1"/>
        <end position="24"/>
    </location>
</feature>